<comment type="subcellular location">
    <subcellularLocation>
        <location evidence="1">Membrane</location>
        <topology evidence="1">Multi-pass membrane protein</topology>
    </subcellularLocation>
</comment>
<dbReference type="SUPFAM" id="SSF52091">
    <property type="entry name" value="SpoIIaa-like"/>
    <property type="match status" value="1"/>
</dbReference>
<feature type="transmembrane region" description="Helical" evidence="5">
    <location>
        <begin position="179"/>
        <end position="199"/>
    </location>
</feature>
<dbReference type="InterPro" id="IPR001902">
    <property type="entry name" value="SLC26A/SulP_fam"/>
</dbReference>
<evidence type="ECO:0000313" key="7">
    <source>
        <dbReference type="EMBL" id="CAG9810922.1"/>
    </source>
</evidence>
<keyword evidence="2 5" id="KW-0812">Transmembrane</keyword>
<dbReference type="Proteomes" id="UP001153620">
    <property type="component" value="Chromosome 4"/>
</dbReference>
<dbReference type="NCBIfam" id="TIGR00815">
    <property type="entry name" value="sulP"/>
    <property type="match status" value="1"/>
</dbReference>
<feature type="transmembrane region" description="Helical" evidence="5">
    <location>
        <begin position="211"/>
        <end position="229"/>
    </location>
</feature>
<organism evidence="7 8">
    <name type="scientific">Chironomus riparius</name>
    <dbReference type="NCBI Taxonomy" id="315576"/>
    <lineage>
        <taxon>Eukaryota</taxon>
        <taxon>Metazoa</taxon>
        <taxon>Ecdysozoa</taxon>
        <taxon>Arthropoda</taxon>
        <taxon>Hexapoda</taxon>
        <taxon>Insecta</taxon>
        <taxon>Pterygota</taxon>
        <taxon>Neoptera</taxon>
        <taxon>Endopterygota</taxon>
        <taxon>Diptera</taxon>
        <taxon>Nematocera</taxon>
        <taxon>Chironomoidea</taxon>
        <taxon>Chironomidae</taxon>
        <taxon>Chironominae</taxon>
        <taxon>Chironomus</taxon>
    </lineage>
</organism>
<feature type="transmembrane region" description="Helical" evidence="5">
    <location>
        <begin position="117"/>
        <end position="134"/>
    </location>
</feature>
<reference evidence="7" key="2">
    <citation type="submission" date="2022-10" db="EMBL/GenBank/DDBJ databases">
        <authorList>
            <consortium name="ENA_rothamsted_submissions"/>
            <consortium name="culmorum"/>
            <person name="King R."/>
        </authorList>
    </citation>
    <scope>NUCLEOTIDE SEQUENCE</scope>
</reference>
<dbReference type="InterPro" id="IPR036513">
    <property type="entry name" value="STAS_dom_sf"/>
</dbReference>
<proteinExistence type="predicted"/>
<dbReference type="Gene3D" id="3.30.750.24">
    <property type="entry name" value="STAS domain"/>
    <property type="match status" value="1"/>
</dbReference>
<feature type="transmembrane region" description="Helical" evidence="5">
    <location>
        <begin position="141"/>
        <end position="159"/>
    </location>
</feature>
<feature type="domain" description="STAS" evidence="6">
    <location>
        <begin position="526"/>
        <end position="658"/>
    </location>
</feature>
<gene>
    <name evidence="7" type="ORF">CHIRRI_LOCUS13734</name>
</gene>
<evidence type="ECO:0000313" key="8">
    <source>
        <dbReference type="Proteomes" id="UP001153620"/>
    </source>
</evidence>
<dbReference type="PANTHER" id="PTHR11814">
    <property type="entry name" value="SULFATE TRANSPORTER"/>
    <property type="match status" value="1"/>
</dbReference>
<feature type="transmembrane region" description="Helical" evidence="5">
    <location>
        <begin position="336"/>
        <end position="363"/>
    </location>
</feature>
<evidence type="ECO:0000256" key="4">
    <source>
        <dbReference type="ARBA" id="ARBA00023136"/>
    </source>
</evidence>
<dbReference type="EMBL" id="OU895880">
    <property type="protein sequence ID" value="CAG9810922.1"/>
    <property type="molecule type" value="Genomic_DNA"/>
</dbReference>
<keyword evidence="8" id="KW-1185">Reference proteome</keyword>
<feature type="transmembrane region" description="Helical" evidence="5">
    <location>
        <begin position="262"/>
        <end position="279"/>
    </location>
</feature>
<dbReference type="AlphaFoldDB" id="A0A9N9WVJ9"/>
<keyword evidence="3 5" id="KW-1133">Transmembrane helix</keyword>
<feature type="transmembrane region" description="Helical" evidence="5">
    <location>
        <begin position="439"/>
        <end position="456"/>
    </location>
</feature>
<evidence type="ECO:0000256" key="3">
    <source>
        <dbReference type="ARBA" id="ARBA00022989"/>
    </source>
</evidence>
<dbReference type="GO" id="GO:0055085">
    <property type="term" value="P:transmembrane transport"/>
    <property type="evidence" value="ECO:0007669"/>
    <property type="project" value="InterPro"/>
</dbReference>
<evidence type="ECO:0000256" key="2">
    <source>
        <dbReference type="ARBA" id="ARBA00022692"/>
    </source>
</evidence>
<feature type="transmembrane region" description="Helical" evidence="5">
    <location>
        <begin position="468"/>
        <end position="501"/>
    </location>
</feature>
<reference evidence="7" key="1">
    <citation type="submission" date="2022-01" db="EMBL/GenBank/DDBJ databases">
        <authorList>
            <person name="King R."/>
        </authorList>
    </citation>
    <scope>NUCLEOTIDE SEQUENCE</scope>
</reference>
<name>A0A9N9WVJ9_9DIPT</name>
<dbReference type="Pfam" id="PF00916">
    <property type="entry name" value="Sulfate_transp"/>
    <property type="match status" value="1"/>
</dbReference>
<evidence type="ECO:0000259" key="6">
    <source>
        <dbReference type="PROSITE" id="PS50801"/>
    </source>
</evidence>
<dbReference type="Pfam" id="PF01740">
    <property type="entry name" value="STAS"/>
    <property type="match status" value="1"/>
</dbReference>
<protein>
    <recommendedName>
        <fullName evidence="6">STAS domain-containing protein</fullName>
    </recommendedName>
</protein>
<dbReference type="InterPro" id="IPR011547">
    <property type="entry name" value="SLC26A/SulP_dom"/>
</dbReference>
<feature type="transmembrane region" description="Helical" evidence="5">
    <location>
        <begin position="291"/>
        <end position="308"/>
    </location>
</feature>
<dbReference type="GO" id="GO:0016020">
    <property type="term" value="C:membrane"/>
    <property type="evidence" value="ECO:0007669"/>
    <property type="project" value="UniProtKB-SubCell"/>
</dbReference>
<sequence length="662" mass="73300">MENDSVTIDNVESNGKISTIPAAIPYSVNRSVIKQNELENISGYYREKDGILTKVKAGFKSLTFFSVIYSIIPVFGWLPRYRLKEYLPGDLVSGFTVAVLHIPQGMAYGLLAGLDPIVGLYMAFFPTLVYFVFGTSRHVSTGTFSIASVMVATIVIKYSDPNYGDPTHPDRLDPSFSNYQVATAVTLSCAFIQLIMFVLRMGTAAALLSEALISGFTTGAAIQVIVIQMRDLLGVKIPRSTGVITPLWHTIWQIPNTHLPTLYVSIGCISFMILMNEVVKPIVSKKCRFPIPAELMTVVGFTLISYFMELGPRHGVAIVGQIPRGLPPFEFPSMKIVQLVAVDSLATAIVTYSIMISMALLFAQKDKYEVRANQELLAVGFSNIVGSCFSCIPLSCALSRSIIQHQTGGKTQVVSVISATLILTLLLWLGPLFETLPRAVLSGIIVVSLKGMIWQFKDVRRYYTESNLDALVWIVTFLAVVLIEIDMGLLIGFIVSVFVFYMKGFKSYSCNLGQVPGTDIYVDTKIHKNVLQDQKIKIFRFFGSINFATCSGFKQDLYSNLGIDLRCIRNAATCTLEKIKEHNNGMEFVVVDLQGVSHVDIKGYKKLAEIKKELKLMQLQVFLAVTSDVVYDSINKAVGLGEIEFEIFPTVHDAVLYIKKLI</sequence>
<feature type="transmembrane region" description="Helical" evidence="5">
    <location>
        <begin position="413"/>
        <end position="433"/>
    </location>
</feature>
<dbReference type="OrthoDB" id="288203at2759"/>
<dbReference type="InterPro" id="IPR002645">
    <property type="entry name" value="STAS_dom"/>
</dbReference>
<accession>A0A9N9WVJ9</accession>
<keyword evidence="4 5" id="KW-0472">Membrane</keyword>
<evidence type="ECO:0000256" key="1">
    <source>
        <dbReference type="ARBA" id="ARBA00004141"/>
    </source>
</evidence>
<evidence type="ECO:0000256" key="5">
    <source>
        <dbReference type="SAM" id="Phobius"/>
    </source>
</evidence>
<feature type="transmembrane region" description="Helical" evidence="5">
    <location>
        <begin position="62"/>
        <end position="79"/>
    </location>
</feature>
<dbReference type="PROSITE" id="PS50801">
    <property type="entry name" value="STAS"/>
    <property type="match status" value="1"/>
</dbReference>
<dbReference type="CDD" id="cd07042">
    <property type="entry name" value="STAS_SulP_like_sulfate_transporter"/>
    <property type="match status" value="1"/>
</dbReference>